<protein>
    <submittedName>
        <fullName evidence="2">Uncharacterized protein</fullName>
    </submittedName>
</protein>
<dbReference type="Proteomes" id="UP000184211">
    <property type="component" value="Unassembled WGS sequence"/>
</dbReference>
<evidence type="ECO:0000313" key="3">
    <source>
        <dbReference type="Proteomes" id="UP000184211"/>
    </source>
</evidence>
<sequence>MISQILRFIIASVEIGVMFVVLTLVLIASKFAAYVAALAICFLGLVAAVTGRRVPRLRGRIKGISVFIVAGVFAFIAWQAHHIEQRETRWAELRKTAPDTYLEELQAIDQDRWLEELSELRPERYAEETERREAELQAQREAEAAETALSADAEVAVQVVTEAPASATAQRLIASSDDLDENRAVFGRVANELVTNGTCTEAEFIANGGWLRSTTFEPRPVYFMYCGGSTVADRLYLDAATGKVFRGTDGLEISRPDGNGSEQAVERLAQCENHEAEAYVMIKADVRRVLIAPSTARFPWRFDAGTGHLGDCLYRVNGHFDAQNGFGAMLRSTFTGTIRYFPQSGSWQTQSLSIN</sequence>
<keyword evidence="3" id="KW-1185">Reference proteome</keyword>
<accession>A0A1M5PJF9</accession>
<gene>
    <name evidence="2" type="ORF">SAMN04488044_1835</name>
</gene>
<evidence type="ECO:0000256" key="1">
    <source>
        <dbReference type="SAM" id="Phobius"/>
    </source>
</evidence>
<proteinExistence type="predicted"/>
<feature type="transmembrane region" description="Helical" evidence="1">
    <location>
        <begin position="5"/>
        <end position="25"/>
    </location>
</feature>
<reference evidence="3" key="1">
    <citation type="submission" date="2016-11" db="EMBL/GenBank/DDBJ databases">
        <authorList>
            <person name="Varghese N."/>
            <person name="Submissions S."/>
        </authorList>
    </citation>
    <scope>NUCLEOTIDE SEQUENCE [LARGE SCALE GENOMIC DNA]</scope>
    <source>
        <strain evidence="3">DSM 28223</strain>
    </source>
</reference>
<name>A0A1M5PJF9_9RHOB</name>
<organism evidence="2 3">
    <name type="scientific">Cognatishimia maritima</name>
    <dbReference type="NCBI Taxonomy" id="870908"/>
    <lineage>
        <taxon>Bacteria</taxon>
        <taxon>Pseudomonadati</taxon>
        <taxon>Pseudomonadota</taxon>
        <taxon>Alphaproteobacteria</taxon>
        <taxon>Rhodobacterales</taxon>
        <taxon>Paracoccaceae</taxon>
        <taxon>Cognatishimia</taxon>
    </lineage>
</organism>
<keyword evidence="1" id="KW-0812">Transmembrane</keyword>
<feature type="transmembrane region" description="Helical" evidence="1">
    <location>
        <begin position="61"/>
        <end position="80"/>
    </location>
</feature>
<keyword evidence="1" id="KW-0472">Membrane</keyword>
<keyword evidence="1" id="KW-1133">Transmembrane helix</keyword>
<evidence type="ECO:0000313" key="2">
    <source>
        <dbReference type="EMBL" id="SHH01629.1"/>
    </source>
</evidence>
<dbReference type="EMBL" id="FQWM01000002">
    <property type="protein sequence ID" value="SHH01629.1"/>
    <property type="molecule type" value="Genomic_DNA"/>
</dbReference>
<dbReference type="AlphaFoldDB" id="A0A1M5PJF9"/>
<feature type="transmembrane region" description="Helical" evidence="1">
    <location>
        <begin position="31"/>
        <end position="49"/>
    </location>
</feature>